<feature type="region of interest" description="Disordered" evidence="1">
    <location>
        <begin position="302"/>
        <end position="321"/>
    </location>
</feature>
<evidence type="ECO:0000256" key="1">
    <source>
        <dbReference type="SAM" id="MobiDB-lite"/>
    </source>
</evidence>
<dbReference type="InterPro" id="IPR039529">
    <property type="entry name" value="PGAP1/BST1"/>
</dbReference>
<dbReference type="PANTHER" id="PTHR15495:SF7">
    <property type="entry name" value="GPI INOSITOL-DEACYLASE"/>
    <property type="match status" value="1"/>
</dbReference>
<dbReference type="GO" id="GO:0006888">
    <property type="term" value="P:endoplasmic reticulum to Golgi vesicle-mediated transport"/>
    <property type="evidence" value="ECO:0007669"/>
    <property type="project" value="TreeGrafter"/>
</dbReference>
<evidence type="ECO:0000313" key="4">
    <source>
        <dbReference type="EMBL" id="PIK34478.1"/>
    </source>
</evidence>
<dbReference type="OrthoDB" id="348976at2759"/>
<proteinExistence type="predicted"/>
<keyword evidence="5" id="KW-1185">Reference proteome</keyword>
<keyword evidence="2" id="KW-0812">Transmembrane</keyword>
<feature type="transmembrane region" description="Helical" evidence="2">
    <location>
        <begin position="401"/>
        <end position="417"/>
    </location>
</feature>
<comment type="caution">
    <text evidence="4">The sequence shown here is derived from an EMBL/GenBank/DDBJ whole genome shotgun (WGS) entry which is preliminary data.</text>
</comment>
<gene>
    <name evidence="4" type="ORF">BSL78_28698</name>
</gene>
<dbReference type="GO" id="GO:0016020">
    <property type="term" value="C:membrane"/>
    <property type="evidence" value="ECO:0007669"/>
    <property type="project" value="GOC"/>
</dbReference>
<organism evidence="4 5">
    <name type="scientific">Stichopus japonicus</name>
    <name type="common">Sea cucumber</name>
    <dbReference type="NCBI Taxonomy" id="307972"/>
    <lineage>
        <taxon>Eukaryota</taxon>
        <taxon>Metazoa</taxon>
        <taxon>Echinodermata</taxon>
        <taxon>Eleutherozoa</taxon>
        <taxon>Echinozoa</taxon>
        <taxon>Holothuroidea</taxon>
        <taxon>Aspidochirotacea</taxon>
        <taxon>Aspidochirotida</taxon>
        <taxon>Stichopodidae</taxon>
        <taxon>Apostichopus</taxon>
    </lineage>
</organism>
<protein>
    <recommendedName>
        <fullName evidence="3">GPI inositol-deacylase transmembrane domain-containing protein</fullName>
    </recommendedName>
</protein>
<feature type="transmembrane region" description="Helical" evidence="2">
    <location>
        <begin position="331"/>
        <end position="356"/>
    </location>
</feature>
<dbReference type="InterPro" id="IPR056824">
    <property type="entry name" value="PGAP1_TMD"/>
</dbReference>
<dbReference type="AlphaFoldDB" id="A0A2G8JFH2"/>
<keyword evidence="2" id="KW-1133">Transmembrane helix</keyword>
<dbReference type="Pfam" id="PF25140">
    <property type="entry name" value="PGAP1_TMD"/>
    <property type="match status" value="1"/>
</dbReference>
<dbReference type="GO" id="GO:0006505">
    <property type="term" value="P:GPI anchor metabolic process"/>
    <property type="evidence" value="ECO:0007669"/>
    <property type="project" value="TreeGrafter"/>
</dbReference>
<keyword evidence="2" id="KW-0472">Membrane</keyword>
<dbReference type="GO" id="GO:0005783">
    <property type="term" value="C:endoplasmic reticulum"/>
    <property type="evidence" value="ECO:0007669"/>
    <property type="project" value="TreeGrafter"/>
</dbReference>
<accession>A0A2G8JFH2</accession>
<dbReference type="EMBL" id="MRZV01002162">
    <property type="protein sequence ID" value="PIK34478.1"/>
    <property type="molecule type" value="Genomic_DNA"/>
</dbReference>
<feature type="transmembrane region" description="Helical" evidence="2">
    <location>
        <begin position="192"/>
        <end position="215"/>
    </location>
</feature>
<dbReference type="PANTHER" id="PTHR15495">
    <property type="entry name" value="NEGATIVE REGULATOR OF VESICLE FORMATION-RELATED"/>
    <property type="match status" value="1"/>
</dbReference>
<evidence type="ECO:0000313" key="5">
    <source>
        <dbReference type="Proteomes" id="UP000230750"/>
    </source>
</evidence>
<evidence type="ECO:0000256" key="2">
    <source>
        <dbReference type="SAM" id="Phobius"/>
    </source>
</evidence>
<name>A0A2G8JFH2_STIJA</name>
<feature type="transmembrane region" description="Helical" evidence="2">
    <location>
        <begin position="371"/>
        <end position="389"/>
    </location>
</feature>
<dbReference type="GO" id="GO:0050185">
    <property type="term" value="F:phosphatidylinositol deacylase activity"/>
    <property type="evidence" value="ECO:0007669"/>
    <property type="project" value="TreeGrafter"/>
</dbReference>
<feature type="transmembrane region" description="Helical" evidence="2">
    <location>
        <begin position="115"/>
        <end position="134"/>
    </location>
</feature>
<sequence length="440" mass="49768">MNVTGKSYVSMVLEGFTSVTTTYVAELVHVMCPSDVTAKINSTLRFEVPWKEEDTFSVAAVKDTNSLSLKLQSGRPPKADNESMPRLSVYMDPRCQYAVTLRYSHKEGYGQIFRFYGHTIPTLLSIIVVLATSFQLKHLYADKPLEDISKLHDLYCKPYIVVPPIALFRAIVKNEALESSYDFRILSEQGVFFNFLPLVMFLLSYGLCALLLWTMENKTNNGGRLWKWWKKGELSLDMFRTTKAQESSRLWPIAVVGGTMALAVGTCGAVAIIFISVIVGFKASGLKARVLVAESKLPEEKVKKESTKESKEPPKRLTPDEKVHRRAKDSFHFTTTVHILLNFLVLFAVPTLIAWYENLQFDFRLRNDPTLYPALVASVAVIDILGNPVPLPKKSKLVKPVSWVLYFFTLLMVLYAIESVYRCVYFLSASILLLSFLQLV</sequence>
<dbReference type="STRING" id="307972.A0A2G8JFH2"/>
<evidence type="ECO:0000259" key="3">
    <source>
        <dbReference type="Pfam" id="PF25140"/>
    </source>
</evidence>
<feature type="transmembrane region" description="Helical" evidence="2">
    <location>
        <begin position="250"/>
        <end position="281"/>
    </location>
</feature>
<feature type="domain" description="GPI inositol-deacylase transmembrane" evidence="3">
    <location>
        <begin position="180"/>
        <end position="438"/>
    </location>
</feature>
<feature type="transmembrane region" description="Helical" evidence="2">
    <location>
        <begin position="154"/>
        <end position="172"/>
    </location>
</feature>
<dbReference type="Proteomes" id="UP000230750">
    <property type="component" value="Unassembled WGS sequence"/>
</dbReference>
<reference evidence="4 5" key="1">
    <citation type="journal article" date="2017" name="PLoS Biol.">
        <title>The sea cucumber genome provides insights into morphological evolution and visceral regeneration.</title>
        <authorList>
            <person name="Zhang X."/>
            <person name="Sun L."/>
            <person name="Yuan J."/>
            <person name="Sun Y."/>
            <person name="Gao Y."/>
            <person name="Zhang L."/>
            <person name="Li S."/>
            <person name="Dai H."/>
            <person name="Hamel J.F."/>
            <person name="Liu C."/>
            <person name="Yu Y."/>
            <person name="Liu S."/>
            <person name="Lin W."/>
            <person name="Guo K."/>
            <person name="Jin S."/>
            <person name="Xu P."/>
            <person name="Storey K.B."/>
            <person name="Huan P."/>
            <person name="Zhang T."/>
            <person name="Zhou Y."/>
            <person name="Zhang J."/>
            <person name="Lin C."/>
            <person name="Li X."/>
            <person name="Xing L."/>
            <person name="Huo D."/>
            <person name="Sun M."/>
            <person name="Wang L."/>
            <person name="Mercier A."/>
            <person name="Li F."/>
            <person name="Yang H."/>
            <person name="Xiang J."/>
        </authorList>
    </citation>
    <scope>NUCLEOTIDE SEQUENCE [LARGE SCALE GENOMIC DNA]</scope>
    <source>
        <strain evidence="4">Shaxun</strain>
        <tissue evidence="4">Muscle</tissue>
    </source>
</reference>
<dbReference type="Pfam" id="PF24660">
    <property type="entry name" value="PGAP1_3rd"/>
    <property type="match status" value="1"/>
</dbReference>